<proteinExistence type="predicted"/>
<dbReference type="EMBL" id="RBPX01000180">
    <property type="protein sequence ID" value="RMO65433.1"/>
    <property type="molecule type" value="Genomic_DNA"/>
</dbReference>
<dbReference type="AlphaFoldDB" id="A0A3M3X7P6"/>
<organism evidence="1 2">
    <name type="scientific">Pseudomonas syringae pv. aptata</name>
    <dbReference type="NCBI Taxonomy" id="83167"/>
    <lineage>
        <taxon>Bacteria</taxon>
        <taxon>Pseudomonadati</taxon>
        <taxon>Pseudomonadota</taxon>
        <taxon>Gammaproteobacteria</taxon>
        <taxon>Pseudomonadales</taxon>
        <taxon>Pseudomonadaceae</taxon>
        <taxon>Pseudomonas</taxon>
        <taxon>Pseudomonas syringae</taxon>
    </lineage>
</organism>
<evidence type="ECO:0000313" key="2">
    <source>
        <dbReference type="Proteomes" id="UP000274541"/>
    </source>
</evidence>
<dbReference type="RefSeq" id="WP_057445995.1">
    <property type="nucleotide sequence ID" value="NZ_LJRP01000139.1"/>
</dbReference>
<accession>A0A3M3X7P6</accession>
<reference evidence="1 2" key="1">
    <citation type="submission" date="2018-08" db="EMBL/GenBank/DDBJ databases">
        <title>Recombination of ecologically and evolutionarily significant loci maintains genetic cohesion in the Pseudomonas syringae species complex.</title>
        <authorList>
            <person name="Dillon M."/>
            <person name="Thakur S."/>
            <person name="Almeida R.N.D."/>
            <person name="Weir B.S."/>
            <person name="Guttman D.S."/>
        </authorList>
    </citation>
    <scope>NUCLEOTIDE SEQUENCE [LARGE SCALE GENOMIC DNA]</scope>
    <source>
        <strain evidence="1 2">ICMP 4388</strain>
    </source>
</reference>
<dbReference type="Proteomes" id="UP000274541">
    <property type="component" value="Unassembled WGS sequence"/>
</dbReference>
<name>A0A3M3X7P6_PSEAP</name>
<protein>
    <submittedName>
        <fullName evidence="1">Uncharacterized protein</fullName>
    </submittedName>
</protein>
<evidence type="ECO:0000313" key="1">
    <source>
        <dbReference type="EMBL" id="RMO65433.1"/>
    </source>
</evidence>
<comment type="caution">
    <text evidence="1">The sequence shown here is derived from an EMBL/GenBank/DDBJ whole genome shotgun (WGS) entry which is preliminary data.</text>
</comment>
<gene>
    <name evidence="1" type="ORF">ALQ37_200199</name>
</gene>
<sequence length="90" mass="10380">MKTQLETLNDKGIFFAEEGMLGMRLRVKLLHELDERQLILVARKLRKLTAAFGMSPKFQEGFWVPNDSISVVILKELSDELEKKFSKVKA</sequence>